<evidence type="ECO:0000256" key="9">
    <source>
        <dbReference type="PIRNR" id="PIRNR000124"/>
    </source>
</evidence>
<dbReference type="AlphaFoldDB" id="A0A0E2Z0P5"/>
<keyword evidence="6 9" id="KW-0520">NAD</keyword>
<feature type="domain" description="UDP-glucose/GDP-mannose dehydrogenase C-terminal" evidence="13">
    <location>
        <begin position="320"/>
        <end position="424"/>
    </location>
</feature>
<evidence type="ECO:0000256" key="3">
    <source>
        <dbReference type="ARBA" id="ARBA00012954"/>
    </source>
</evidence>
<dbReference type="InterPro" id="IPR014027">
    <property type="entry name" value="UDP-Glc/GDP-Man_DH_C"/>
</dbReference>
<feature type="binding site" evidence="11">
    <location>
        <position position="327"/>
    </location>
    <ligand>
        <name>substrate</name>
    </ligand>
</feature>
<evidence type="ECO:0000256" key="2">
    <source>
        <dbReference type="ARBA" id="ARBA00006601"/>
    </source>
</evidence>
<evidence type="ECO:0000256" key="7">
    <source>
        <dbReference type="ARBA" id="ARBA00047473"/>
    </source>
</evidence>
<dbReference type="GO" id="GO:0000271">
    <property type="term" value="P:polysaccharide biosynthetic process"/>
    <property type="evidence" value="ECO:0007669"/>
    <property type="project" value="InterPro"/>
</dbReference>
<evidence type="ECO:0000256" key="5">
    <source>
        <dbReference type="ARBA" id="ARBA00023002"/>
    </source>
</evidence>
<feature type="binding site" evidence="11">
    <location>
        <begin position="255"/>
        <end position="259"/>
    </location>
    <ligand>
        <name>substrate</name>
    </ligand>
</feature>
<dbReference type="SUPFAM" id="SSF51735">
    <property type="entry name" value="NAD(P)-binding Rossmann-fold domains"/>
    <property type="match status" value="1"/>
</dbReference>
<dbReference type="Gene3D" id="1.20.5.100">
    <property type="entry name" value="Cytochrome c1, transmembrane anchor, C-terminal"/>
    <property type="match status" value="1"/>
</dbReference>
<sequence>MKVTVFGSGYVGLVTGTCLAEVGNEVLCIDIDEQKIAMLKQGEVPIHEPGLDALVQKNIAGKRLGFSTDIAQGIAHGLFQFIAVGTPPDEDGSADLQYVLAVARSIGKNMKDYRIVVNKSTVPVGTADKVKDTIYETLGERGVNLEFDVVSNPEFLKEGAAIEDFMKPDRIIVGADNPRTTELLRILYAPFNRSHDRLVAMDIRSAELTKYAANAMLATKISFMNEMANLAEKLGADIEQVRLGIGADPRIGYHFIYPGCGYGGSCFPKDVKALERIAWEVDYNADLLNAVERVNNQQKQTLFNKIQGHFKGQLAGRTIALWGLAFKPNTDDMREAPSRTLMEALWKSGVRVQAYDPIASKEAQRIYGSRQDLTLCETPEAALEGADALAITTEWNVFRSLDFEGVKTTLKTPVVFDGRNLYDPGLVASQGIVYYSIGRPTVAVRTPADLSADHSRLPDISSL</sequence>
<dbReference type="PANTHER" id="PTHR43750:SF3">
    <property type="entry name" value="UDP-GLUCOSE 6-DEHYDROGENASE TUAD"/>
    <property type="match status" value="1"/>
</dbReference>
<dbReference type="PIRSF" id="PIRSF000124">
    <property type="entry name" value="UDPglc_GDPman_dh"/>
    <property type="match status" value="1"/>
</dbReference>
<dbReference type="FunFam" id="1.20.5.100:FF:000001">
    <property type="entry name" value="UDP-glucose 6-dehydrogenase"/>
    <property type="match status" value="1"/>
</dbReference>
<dbReference type="SUPFAM" id="SSF48179">
    <property type="entry name" value="6-phosphogluconate dehydrogenase C-terminal domain-like"/>
    <property type="match status" value="1"/>
</dbReference>
<feature type="binding site" evidence="12">
    <location>
        <position position="86"/>
    </location>
    <ligand>
        <name>NAD(+)</name>
        <dbReference type="ChEBI" id="CHEBI:57540"/>
    </ligand>
</feature>
<reference evidence="14 15" key="1">
    <citation type="submission" date="2014-07" db="EMBL/GenBank/DDBJ databases">
        <title>Comparative analysis of Nitrosococcus oceani genome inventories of strains from Pacific and Atlantic gyres.</title>
        <authorList>
            <person name="Lim C.K."/>
            <person name="Wang L."/>
            <person name="Sayavedra-Soto L.A."/>
            <person name="Klotz M.G."/>
        </authorList>
    </citation>
    <scope>NUCLEOTIDE SEQUENCE [LARGE SCALE GENOMIC DNA]</scope>
    <source>
        <strain evidence="14 15">C-27</strain>
    </source>
</reference>
<feature type="binding site" evidence="12">
    <location>
        <position position="334"/>
    </location>
    <ligand>
        <name>NAD(+)</name>
        <dbReference type="ChEBI" id="CHEBI:57540"/>
    </ligand>
</feature>
<dbReference type="GO" id="GO:0051287">
    <property type="term" value="F:NAD binding"/>
    <property type="evidence" value="ECO:0007669"/>
    <property type="project" value="InterPro"/>
</dbReference>
<feature type="binding site" evidence="12">
    <location>
        <position position="121"/>
    </location>
    <ligand>
        <name>NAD(+)</name>
        <dbReference type="ChEBI" id="CHEBI:57540"/>
    </ligand>
</feature>
<dbReference type="PANTHER" id="PTHR43750">
    <property type="entry name" value="UDP-GLUCOSE 6-DEHYDROGENASE TUAD"/>
    <property type="match status" value="1"/>
</dbReference>
<evidence type="ECO:0000256" key="12">
    <source>
        <dbReference type="PIRSR" id="PIRSR500134-3"/>
    </source>
</evidence>
<proteinExistence type="inferred from homology"/>
<dbReference type="InterPro" id="IPR036220">
    <property type="entry name" value="UDP-Glc/GDP-Man_DH_C_sf"/>
</dbReference>
<evidence type="ECO:0000256" key="11">
    <source>
        <dbReference type="PIRSR" id="PIRSR500134-2"/>
    </source>
</evidence>
<accession>A0A0E2Z0P5</accession>
<dbReference type="Pfam" id="PF03720">
    <property type="entry name" value="UDPG_MGDP_dh_C"/>
    <property type="match status" value="1"/>
</dbReference>
<feature type="binding site" evidence="11">
    <location>
        <position position="263"/>
    </location>
    <ligand>
        <name>substrate</name>
    </ligand>
</feature>
<dbReference type="NCBIfam" id="TIGR03026">
    <property type="entry name" value="NDP-sugDHase"/>
    <property type="match status" value="1"/>
</dbReference>
<feature type="binding site" evidence="12">
    <location>
        <position position="269"/>
    </location>
    <ligand>
        <name>NAD(+)</name>
        <dbReference type="ChEBI" id="CHEBI:57540"/>
    </ligand>
</feature>
<dbReference type="SMART" id="SM00984">
    <property type="entry name" value="UDPG_MGDP_dh_C"/>
    <property type="match status" value="1"/>
</dbReference>
<name>A0A0E2Z0P5_9GAMM</name>
<evidence type="ECO:0000313" key="14">
    <source>
        <dbReference type="EMBL" id="KFI19079.1"/>
    </source>
</evidence>
<evidence type="ECO:0000313" key="15">
    <source>
        <dbReference type="Proteomes" id="UP000028839"/>
    </source>
</evidence>
<keyword evidence="5 9" id="KW-0560">Oxidoreductase</keyword>
<comment type="pathway">
    <text evidence="1">Nucleotide-sugar biosynthesis; UDP-alpha-D-glucuronate biosynthesis; UDP-alpha-D-glucuronate from UDP-alpha-D-glucose: step 1/1.</text>
</comment>
<dbReference type="InterPro" id="IPR008927">
    <property type="entry name" value="6-PGluconate_DH-like_C_sf"/>
</dbReference>
<dbReference type="EC" id="1.1.1.22" evidence="3 9"/>
<dbReference type="SUPFAM" id="SSF52413">
    <property type="entry name" value="UDP-glucose/GDP-mannose dehydrogenase C-terminal domain"/>
    <property type="match status" value="1"/>
</dbReference>
<dbReference type="Proteomes" id="UP000028839">
    <property type="component" value="Unassembled WGS sequence"/>
</dbReference>
<dbReference type="Gene3D" id="3.40.50.720">
    <property type="entry name" value="NAD(P)-binding Rossmann-like Domain"/>
    <property type="match status" value="2"/>
</dbReference>
<evidence type="ECO:0000256" key="8">
    <source>
        <dbReference type="ARBA" id="ARBA00053241"/>
    </source>
</evidence>
<comment type="caution">
    <text evidence="14">The sequence shown here is derived from an EMBL/GenBank/DDBJ whole genome shotgun (WGS) entry which is preliminary data.</text>
</comment>
<dbReference type="EMBL" id="JPGN01000063">
    <property type="protein sequence ID" value="KFI19079.1"/>
    <property type="molecule type" value="Genomic_DNA"/>
</dbReference>
<feature type="binding site" evidence="12">
    <location>
        <position position="35"/>
    </location>
    <ligand>
        <name>NAD(+)</name>
        <dbReference type="ChEBI" id="CHEBI:57540"/>
    </ligand>
</feature>
<feature type="binding site" evidence="11">
    <location>
        <begin position="155"/>
        <end position="158"/>
    </location>
    <ligand>
        <name>substrate</name>
    </ligand>
</feature>
<dbReference type="PIRSF" id="PIRSF500134">
    <property type="entry name" value="UDPglc_DH_bac"/>
    <property type="match status" value="1"/>
</dbReference>
<dbReference type="UniPathway" id="UPA00038">
    <property type="reaction ID" value="UER00491"/>
</dbReference>
<comment type="catalytic activity">
    <reaction evidence="7 9">
        <text>UDP-alpha-D-glucose + 2 NAD(+) + H2O = UDP-alpha-D-glucuronate + 2 NADH + 3 H(+)</text>
        <dbReference type="Rhea" id="RHEA:23596"/>
        <dbReference type="ChEBI" id="CHEBI:15377"/>
        <dbReference type="ChEBI" id="CHEBI:15378"/>
        <dbReference type="ChEBI" id="CHEBI:57540"/>
        <dbReference type="ChEBI" id="CHEBI:57945"/>
        <dbReference type="ChEBI" id="CHEBI:58052"/>
        <dbReference type="ChEBI" id="CHEBI:58885"/>
        <dbReference type="EC" id="1.1.1.22"/>
    </reaction>
</comment>
<feature type="binding site" evidence="11">
    <location>
        <position position="210"/>
    </location>
    <ligand>
        <name>substrate</name>
    </ligand>
</feature>
<protein>
    <recommendedName>
        <fullName evidence="4 9">UDP-glucose 6-dehydrogenase</fullName>
        <ecNumber evidence="3 9">1.1.1.22</ecNumber>
    </recommendedName>
</protein>
<evidence type="ECO:0000259" key="13">
    <source>
        <dbReference type="SMART" id="SM00984"/>
    </source>
</evidence>
<feature type="active site" description="Nucleophile" evidence="10">
    <location>
        <position position="266"/>
    </location>
</feature>
<dbReference type="InterPro" id="IPR036291">
    <property type="entry name" value="NAD(P)-bd_dom_sf"/>
</dbReference>
<evidence type="ECO:0000256" key="4">
    <source>
        <dbReference type="ARBA" id="ARBA00015132"/>
    </source>
</evidence>
<dbReference type="InterPro" id="IPR017476">
    <property type="entry name" value="UDP-Glc/GDP-Man"/>
</dbReference>
<evidence type="ECO:0000256" key="6">
    <source>
        <dbReference type="ARBA" id="ARBA00023027"/>
    </source>
</evidence>
<dbReference type="InterPro" id="IPR028357">
    <property type="entry name" value="UDPglc_DH_bac"/>
</dbReference>
<dbReference type="OrthoDB" id="9803238at2"/>
<dbReference type="HOGENOM" id="CLU_023810_1_2_6"/>
<gene>
    <name evidence="14" type="ORF">IB75_10750</name>
</gene>
<evidence type="ECO:0000256" key="10">
    <source>
        <dbReference type="PIRSR" id="PIRSR500134-1"/>
    </source>
</evidence>
<feature type="binding site" evidence="12">
    <location>
        <position position="30"/>
    </location>
    <ligand>
        <name>NAD(+)</name>
        <dbReference type="ChEBI" id="CHEBI:57540"/>
    </ligand>
</feature>
<feature type="binding site" evidence="12">
    <location>
        <position position="158"/>
    </location>
    <ligand>
        <name>NAD(+)</name>
        <dbReference type="ChEBI" id="CHEBI:57540"/>
    </ligand>
</feature>
<dbReference type="InterPro" id="IPR001732">
    <property type="entry name" value="UDP-Glc/GDP-Man_DH_N"/>
</dbReference>
<organism evidence="14 15">
    <name type="scientific">Nitrosococcus oceani C-27</name>
    <dbReference type="NCBI Taxonomy" id="314279"/>
    <lineage>
        <taxon>Bacteria</taxon>
        <taxon>Pseudomonadati</taxon>
        <taxon>Pseudomonadota</taxon>
        <taxon>Gammaproteobacteria</taxon>
        <taxon>Chromatiales</taxon>
        <taxon>Chromatiaceae</taxon>
        <taxon>Nitrosococcus</taxon>
    </lineage>
</organism>
<comment type="function">
    <text evidence="8">Catalyzes the conversion of UDP-glucose into UDP-glucuronate, one of the precursors of teichuronic acid.</text>
</comment>
<evidence type="ECO:0000256" key="1">
    <source>
        <dbReference type="ARBA" id="ARBA00004701"/>
    </source>
</evidence>
<dbReference type="Pfam" id="PF03721">
    <property type="entry name" value="UDPG_MGDP_dh_N"/>
    <property type="match status" value="1"/>
</dbReference>
<comment type="similarity">
    <text evidence="2 9">Belongs to the UDP-glucose/GDP-mannose dehydrogenase family.</text>
</comment>
<dbReference type="GO" id="GO:0006065">
    <property type="term" value="P:UDP-glucuronate biosynthetic process"/>
    <property type="evidence" value="ECO:0007669"/>
    <property type="project" value="UniProtKB-UniPathway"/>
</dbReference>
<dbReference type="GO" id="GO:0003979">
    <property type="term" value="F:UDP-glucose 6-dehydrogenase activity"/>
    <property type="evidence" value="ECO:0007669"/>
    <property type="project" value="UniProtKB-EC"/>
</dbReference>
<dbReference type="Pfam" id="PF00984">
    <property type="entry name" value="UDPG_MGDP_dh"/>
    <property type="match status" value="1"/>
</dbReference>
<dbReference type="InterPro" id="IPR014026">
    <property type="entry name" value="UDP-Glc/GDP-Man_DH_dimer"/>
</dbReference>